<feature type="compositionally biased region" description="Low complexity" evidence="1">
    <location>
        <begin position="113"/>
        <end position="122"/>
    </location>
</feature>
<dbReference type="PANTHER" id="PTHR31508">
    <property type="entry name" value="PROTEIN PITCHFORK"/>
    <property type="match status" value="1"/>
</dbReference>
<evidence type="ECO:0000313" key="3">
    <source>
        <dbReference type="Proteomes" id="UP000007754"/>
    </source>
</evidence>
<protein>
    <recommendedName>
        <fullName evidence="4">Protein pitchfork</fullName>
    </recommendedName>
</protein>
<accession>A0A674GFM6</accession>
<reference evidence="2 3" key="1">
    <citation type="journal article" date="2010" name="Nature">
        <title>The genome of a songbird.</title>
        <authorList>
            <person name="Warren W.C."/>
            <person name="Clayton D.F."/>
            <person name="Ellegren H."/>
            <person name="Arnold A.P."/>
            <person name="Hillier L.W."/>
            <person name="Kunstner A."/>
            <person name="Searle S."/>
            <person name="White S."/>
            <person name="Vilella A.J."/>
            <person name="Fairley S."/>
            <person name="Heger A."/>
            <person name="Kong L."/>
            <person name="Ponting C.P."/>
            <person name="Jarvis E.D."/>
            <person name="Mello C.V."/>
            <person name="Minx P."/>
            <person name="Lovell P."/>
            <person name="Velho T.A."/>
            <person name="Ferris M."/>
            <person name="Balakrishnan C.N."/>
            <person name="Sinha S."/>
            <person name="Blatti C."/>
            <person name="London S.E."/>
            <person name="Li Y."/>
            <person name="Lin Y.C."/>
            <person name="George J."/>
            <person name="Sweedler J."/>
            <person name="Southey B."/>
            <person name="Gunaratne P."/>
            <person name="Watson M."/>
            <person name="Nam K."/>
            <person name="Backstrom N."/>
            <person name="Smeds L."/>
            <person name="Nabholz B."/>
            <person name="Itoh Y."/>
            <person name="Whitney O."/>
            <person name="Pfenning A.R."/>
            <person name="Howard J."/>
            <person name="Volker M."/>
            <person name="Skinner B.M."/>
            <person name="Griffin D.K."/>
            <person name="Ye L."/>
            <person name="McLaren W.M."/>
            <person name="Flicek P."/>
            <person name="Quesada V."/>
            <person name="Velasco G."/>
            <person name="Lopez-Otin C."/>
            <person name="Puente X.S."/>
            <person name="Olender T."/>
            <person name="Lancet D."/>
            <person name="Smit A.F."/>
            <person name="Hubley R."/>
            <person name="Konkel M.K."/>
            <person name="Walker J.A."/>
            <person name="Batzer M.A."/>
            <person name="Gu W."/>
            <person name="Pollock D.D."/>
            <person name="Chen L."/>
            <person name="Cheng Z."/>
            <person name="Eichler E.E."/>
            <person name="Stapley J."/>
            <person name="Slate J."/>
            <person name="Ekblom R."/>
            <person name="Birkhead T."/>
            <person name="Burke T."/>
            <person name="Burt D."/>
            <person name="Scharff C."/>
            <person name="Adam I."/>
            <person name="Richard H."/>
            <person name="Sultan M."/>
            <person name="Soldatov A."/>
            <person name="Lehrach H."/>
            <person name="Edwards S.V."/>
            <person name="Yang S.P."/>
            <person name="Li X."/>
            <person name="Graves T."/>
            <person name="Fulton L."/>
            <person name="Nelson J."/>
            <person name="Chinwalla A."/>
            <person name="Hou S."/>
            <person name="Mardis E.R."/>
            <person name="Wilson R.K."/>
        </authorList>
    </citation>
    <scope>NUCLEOTIDE SEQUENCE [LARGE SCALE GENOMIC DNA]</scope>
</reference>
<dbReference type="GeneTree" id="ENSGT00390000001017"/>
<evidence type="ECO:0000256" key="1">
    <source>
        <dbReference type="SAM" id="MobiDB-lite"/>
    </source>
</evidence>
<dbReference type="Proteomes" id="UP000007754">
    <property type="component" value="Chromosome 26"/>
</dbReference>
<proteinExistence type="predicted"/>
<keyword evidence="3" id="KW-1185">Reference proteome</keyword>
<dbReference type="OrthoDB" id="8189408at2759"/>
<gene>
    <name evidence="2" type="primary">CIMAP3</name>
</gene>
<dbReference type="Ensembl" id="ENSTGUT00000040610.1">
    <property type="protein sequence ID" value="ENSTGUP00000021548.1"/>
    <property type="gene ID" value="ENSTGUG00000021587.1"/>
</dbReference>
<feature type="region of interest" description="Disordered" evidence="1">
    <location>
        <begin position="113"/>
        <end position="137"/>
    </location>
</feature>
<dbReference type="GO" id="GO:0031344">
    <property type="term" value="P:regulation of cell projection organization"/>
    <property type="evidence" value="ECO:0007669"/>
    <property type="project" value="TreeGrafter"/>
</dbReference>
<reference evidence="2" key="3">
    <citation type="submission" date="2025-09" db="UniProtKB">
        <authorList>
            <consortium name="Ensembl"/>
        </authorList>
    </citation>
    <scope>IDENTIFICATION</scope>
</reference>
<dbReference type="GO" id="GO:0008092">
    <property type="term" value="F:cytoskeletal protein binding"/>
    <property type="evidence" value="ECO:0007669"/>
    <property type="project" value="TreeGrafter"/>
</dbReference>
<name>A0A674GFM6_TAEGU</name>
<sequence>MAARHDPKAVAKLISFGTTQDRKMFPHHFAPDRLGIEVLGVRGSPFLGPGSYLGPENILKSSTSTRPMSTRGYVMGARTAPRFQKKAQTVTPGPAAYGPFPVGPGPARPGPVPFSSSSPRFPNRLRDKDLYPGPGTYDIQEPFTKKVTWPMKFGAPDWAKVPKPAQRMVKVQVQKMTVDKKFHKNQGREAYLKLYHS</sequence>
<evidence type="ECO:0008006" key="4">
    <source>
        <dbReference type="Google" id="ProtNLM"/>
    </source>
</evidence>
<dbReference type="InterPro" id="IPR033602">
    <property type="entry name" value="CIMAP3"/>
</dbReference>
<dbReference type="PANTHER" id="PTHR31508:SF2">
    <property type="entry name" value="PROTEIN PITCHFORK"/>
    <property type="match status" value="1"/>
</dbReference>
<dbReference type="OMA" id="HRHVTWP"/>
<reference evidence="2" key="2">
    <citation type="submission" date="2025-08" db="UniProtKB">
        <authorList>
            <consortium name="Ensembl"/>
        </authorList>
    </citation>
    <scope>IDENTIFICATION</scope>
</reference>
<dbReference type="InParanoid" id="A0A674GFM6"/>
<evidence type="ECO:0000313" key="2">
    <source>
        <dbReference type="Ensembl" id="ENSTGUP00000021548.1"/>
    </source>
</evidence>
<organism evidence="2 3">
    <name type="scientific">Taeniopygia guttata</name>
    <name type="common">Zebra finch</name>
    <name type="synonym">Poephila guttata</name>
    <dbReference type="NCBI Taxonomy" id="59729"/>
    <lineage>
        <taxon>Eukaryota</taxon>
        <taxon>Metazoa</taxon>
        <taxon>Chordata</taxon>
        <taxon>Craniata</taxon>
        <taxon>Vertebrata</taxon>
        <taxon>Euteleostomi</taxon>
        <taxon>Archelosauria</taxon>
        <taxon>Archosauria</taxon>
        <taxon>Dinosauria</taxon>
        <taxon>Saurischia</taxon>
        <taxon>Theropoda</taxon>
        <taxon>Coelurosauria</taxon>
        <taxon>Aves</taxon>
        <taxon>Neognathae</taxon>
        <taxon>Neoaves</taxon>
        <taxon>Telluraves</taxon>
        <taxon>Australaves</taxon>
        <taxon>Passeriformes</taxon>
        <taxon>Passeroidea</taxon>
        <taxon>Estrildidae</taxon>
        <taxon>Estrildinae</taxon>
        <taxon>Taeniopygia</taxon>
    </lineage>
</organism>
<dbReference type="AlphaFoldDB" id="A0A674GFM6"/>